<protein>
    <submittedName>
        <fullName evidence="1">Uncharacterized protein</fullName>
    </submittedName>
</protein>
<dbReference type="Gene3D" id="1.25.40.10">
    <property type="entry name" value="Tetratricopeptide repeat domain"/>
    <property type="match status" value="1"/>
</dbReference>
<reference evidence="1 2" key="1">
    <citation type="submission" date="2019-02" db="EMBL/GenBank/DDBJ databases">
        <title>Genome sequencing of the rare red list fungi Phlebia centrifuga.</title>
        <authorList>
            <person name="Buettner E."/>
            <person name="Kellner H."/>
        </authorList>
    </citation>
    <scope>NUCLEOTIDE SEQUENCE [LARGE SCALE GENOMIC DNA]</scope>
    <source>
        <strain evidence="1 2">DSM 108282</strain>
    </source>
</reference>
<accession>A0A4S4KHE0</accession>
<name>A0A4S4KHE0_9APHY</name>
<dbReference type="Proteomes" id="UP000309038">
    <property type="component" value="Unassembled WGS sequence"/>
</dbReference>
<evidence type="ECO:0000313" key="2">
    <source>
        <dbReference type="Proteomes" id="UP000309038"/>
    </source>
</evidence>
<organism evidence="1 2">
    <name type="scientific">Hermanssonia centrifuga</name>
    <dbReference type="NCBI Taxonomy" id="98765"/>
    <lineage>
        <taxon>Eukaryota</taxon>
        <taxon>Fungi</taxon>
        <taxon>Dikarya</taxon>
        <taxon>Basidiomycota</taxon>
        <taxon>Agaricomycotina</taxon>
        <taxon>Agaricomycetes</taxon>
        <taxon>Polyporales</taxon>
        <taxon>Meruliaceae</taxon>
        <taxon>Hermanssonia</taxon>
    </lineage>
</organism>
<comment type="caution">
    <text evidence="1">The sequence shown here is derived from an EMBL/GenBank/DDBJ whole genome shotgun (WGS) entry which is preliminary data.</text>
</comment>
<dbReference type="EMBL" id="SGPJ01000276">
    <property type="protein sequence ID" value="THG95939.1"/>
    <property type="molecule type" value="Genomic_DNA"/>
</dbReference>
<proteinExistence type="predicted"/>
<dbReference type="SUPFAM" id="SSF48452">
    <property type="entry name" value="TPR-like"/>
    <property type="match status" value="1"/>
</dbReference>
<evidence type="ECO:0000313" key="1">
    <source>
        <dbReference type="EMBL" id="THG95939.1"/>
    </source>
</evidence>
<dbReference type="AlphaFoldDB" id="A0A4S4KHE0"/>
<dbReference type="InterPro" id="IPR011990">
    <property type="entry name" value="TPR-like_helical_dom_sf"/>
</dbReference>
<gene>
    <name evidence="1" type="ORF">EW026_g5795</name>
</gene>
<keyword evidence="2" id="KW-1185">Reference proteome</keyword>
<sequence length="433" mass="49085">MEDSMPLYRRALQGAQESGLSESEIVREDPFYVDTLNSLAVRMALRYADFQDLDDLNESIGLSKRVRSLCPPDHPYRHGFIASLAHALTQRGTRLHSIDDLDEAERLYQEALTQASEANRPIYLASIAHFLRIRYENFPTESHYLDKAIAAAEEVIALSEHLELQQKTDVLYNLACSHSTRFGALKRAADAEAALEYMEQAVHISEAGHVHARKALYYSSLAQLYLDQDPSYFDVRIGLEYLTSALDDTHTSARIRLTYMRTTLDSVRWVLSTGKEYNISGLHYLGPSPDPRADARLTLAFIRYSLGLVNSIDWKDQKSFKALVEVHMKAVRLLPEIAYFGLDVQSRLVALREFGELTSIATLLACFERRGCEAVEIMEEGRALFWSQALKLRTQFDELPADIRTPLSTLSRDLESESYRSTELGILPPPRAM</sequence>